<dbReference type="SUPFAM" id="SSF55282">
    <property type="entry name" value="RL5-like"/>
    <property type="match status" value="1"/>
</dbReference>
<reference evidence="1 2" key="1">
    <citation type="submission" date="2024-03" db="EMBL/GenBank/DDBJ databases">
        <title>Aureococcus anophagefferens CCMP1851 and Kratosvirus quantuckense: Draft genome of a second virus-susceptible host strain in the model system.</title>
        <authorList>
            <person name="Chase E."/>
            <person name="Truchon A.R."/>
            <person name="Schepens W."/>
            <person name="Wilhelm S.W."/>
        </authorList>
    </citation>
    <scope>NUCLEOTIDE SEQUENCE [LARGE SCALE GENOMIC DNA]</scope>
    <source>
        <strain evidence="1 2">CCMP1851</strain>
    </source>
</reference>
<keyword evidence="1" id="KW-0687">Ribonucleoprotein</keyword>
<dbReference type="GO" id="GO:0003735">
    <property type="term" value="F:structural constituent of ribosome"/>
    <property type="evidence" value="ECO:0007669"/>
    <property type="project" value="InterPro"/>
</dbReference>
<dbReference type="GO" id="GO:1990904">
    <property type="term" value="C:ribonucleoprotein complex"/>
    <property type="evidence" value="ECO:0007669"/>
    <property type="project" value="UniProtKB-KW"/>
</dbReference>
<dbReference type="InterPro" id="IPR031310">
    <property type="entry name" value="Ribosomal_uL5_N"/>
</dbReference>
<proteinExistence type="inferred from homology"/>
<protein>
    <submittedName>
        <fullName evidence="1">50S ribosomal protein L5</fullName>
    </submittedName>
</protein>
<dbReference type="Pfam" id="PF00281">
    <property type="entry name" value="Ribosomal_L5"/>
    <property type="match status" value="1"/>
</dbReference>
<name>A0ABR1G599_AURAN</name>
<keyword evidence="1" id="KW-0934">Plastid</keyword>
<dbReference type="InterPro" id="IPR031309">
    <property type="entry name" value="Ribosomal_uL5_C"/>
</dbReference>
<comment type="caution">
    <text evidence="1">The sequence shown here is derived from an EMBL/GenBank/DDBJ whole genome shotgun (WGS) entry which is preliminary data.</text>
</comment>
<dbReference type="GO" id="GO:0006412">
    <property type="term" value="P:translation"/>
    <property type="evidence" value="ECO:0007669"/>
    <property type="project" value="UniProtKB-UniRule"/>
</dbReference>
<dbReference type="GO" id="GO:0009507">
    <property type="term" value="C:chloroplast"/>
    <property type="evidence" value="ECO:0007669"/>
    <property type="project" value="UniProtKB-SubCell"/>
</dbReference>
<evidence type="ECO:0000313" key="2">
    <source>
        <dbReference type="Proteomes" id="UP001363151"/>
    </source>
</evidence>
<dbReference type="NCBIfam" id="NF000585">
    <property type="entry name" value="PRK00010.1"/>
    <property type="match status" value="1"/>
</dbReference>
<dbReference type="PANTHER" id="PTHR11994">
    <property type="entry name" value="60S RIBOSOMAL PROTEIN L11-RELATED"/>
    <property type="match status" value="1"/>
</dbReference>
<dbReference type="Pfam" id="PF00673">
    <property type="entry name" value="Ribosomal_L5_C"/>
    <property type="match status" value="1"/>
</dbReference>
<dbReference type="Gene3D" id="3.30.1440.10">
    <property type="match status" value="1"/>
</dbReference>
<dbReference type="EMBL" id="JBBJCI010000100">
    <property type="protein sequence ID" value="KAK7248371.1"/>
    <property type="molecule type" value="Genomic_DNA"/>
</dbReference>
<dbReference type="InterPro" id="IPR002132">
    <property type="entry name" value="Ribosomal_uL5"/>
</dbReference>
<gene>
    <name evidence="1" type="ORF">SO694_cp00031</name>
</gene>
<keyword evidence="2" id="KW-1185">Reference proteome</keyword>
<accession>A0ABR1G599</accession>
<keyword evidence="1" id="KW-0689">Ribosomal protein</keyword>
<dbReference type="GO" id="GO:0019843">
    <property type="term" value="F:rRNA binding"/>
    <property type="evidence" value="ECO:0007669"/>
    <property type="project" value="UniProtKB-UniRule"/>
</dbReference>
<dbReference type="KEGG" id="aaf:AuanCp038"/>
<dbReference type="HAMAP" id="MF_01333_B">
    <property type="entry name" value="Ribosomal_uL5_B"/>
    <property type="match status" value="1"/>
</dbReference>
<dbReference type="Proteomes" id="UP001363151">
    <property type="component" value="Unassembled WGS sequence"/>
</dbReference>
<keyword evidence="1" id="KW-0150">Chloroplast</keyword>
<dbReference type="GO" id="GO:0005840">
    <property type="term" value="C:ribosome"/>
    <property type="evidence" value="ECO:0007669"/>
    <property type="project" value="UniProtKB-KW"/>
</dbReference>
<dbReference type="PIRSF" id="PIRSF002161">
    <property type="entry name" value="Ribosomal_L5"/>
    <property type="match status" value="1"/>
</dbReference>
<geneLocation type="chloroplast" evidence="1"/>
<evidence type="ECO:0000313" key="1">
    <source>
        <dbReference type="EMBL" id="KAK7248371.1"/>
    </source>
</evidence>
<dbReference type="InterPro" id="IPR022803">
    <property type="entry name" value="Ribosomal_uL5_dom_sf"/>
</dbReference>
<dbReference type="InterPro" id="IPR020930">
    <property type="entry name" value="Ribosomal_uL5_bac-type"/>
</dbReference>
<sequence>MVAKLRSEYKEKVLGSLYKSLNCTNIHQVPKLVKIKINRGLGLSAQNSAVLNKTINEFRVITGQQPVVTLARNSVASFKIREEMPLGVTVTLRGDKMYSFLDRFINIALPRSRDFQGLNPKGFDKFGNYTVGLTEQLLFPEISYDSVDQARGFNITFVTNAKTRDAGAMLLREFGLPIREKI</sequence>
<organism evidence="1 2">
    <name type="scientific">Aureococcus anophagefferens</name>
    <name type="common">Harmful bloom alga</name>
    <dbReference type="NCBI Taxonomy" id="44056"/>
    <lineage>
        <taxon>Eukaryota</taxon>
        <taxon>Sar</taxon>
        <taxon>Stramenopiles</taxon>
        <taxon>Ochrophyta</taxon>
        <taxon>Pelagophyceae</taxon>
        <taxon>Pelagomonadales</taxon>
        <taxon>Pelagomonadaceae</taxon>
        <taxon>Aureococcus</taxon>
    </lineage>
</organism>